<evidence type="ECO:0000256" key="1">
    <source>
        <dbReference type="ARBA" id="ARBA00044504"/>
    </source>
</evidence>
<feature type="transmembrane region" description="Helical" evidence="2">
    <location>
        <begin position="291"/>
        <end position="310"/>
    </location>
</feature>
<evidence type="ECO:0000313" key="4">
    <source>
        <dbReference type="Proteomes" id="UP001318860"/>
    </source>
</evidence>
<keyword evidence="2" id="KW-1133">Transmembrane helix</keyword>
<dbReference type="SUPFAM" id="SSF103473">
    <property type="entry name" value="MFS general substrate transporter"/>
    <property type="match status" value="1"/>
</dbReference>
<feature type="transmembrane region" description="Helical" evidence="2">
    <location>
        <begin position="114"/>
        <end position="131"/>
    </location>
</feature>
<feature type="transmembrane region" description="Helical" evidence="2">
    <location>
        <begin position="84"/>
        <end position="102"/>
    </location>
</feature>
<protein>
    <recommendedName>
        <fullName evidence="5">Molybdate-anion transporter-like protein</fullName>
    </recommendedName>
</protein>
<feature type="transmembrane region" description="Helical" evidence="2">
    <location>
        <begin position="418"/>
        <end position="437"/>
    </location>
</feature>
<dbReference type="Pfam" id="PF05631">
    <property type="entry name" value="MFS_5"/>
    <property type="match status" value="1"/>
</dbReference>
<dbReference type="InterPro" id="IPR036259">
    <property type="entry name" value="MFS_trans_sf"/>
</dbReference>
<sequence length="451" mass="50791">MGVVIESEVWEPNKALYIFLFISSVFSIFCLPRKSVSNVIDHAPPASFQRKFLLLYALASVMQGLWAVFGEYELAYYGFSKKQMLTFISVGYAVSLFIGSFLGMLSDLVGHKKLCLLFFMLHIFVSIWKIVVGTPTIWLASISLSLASSIFSFSFETWMVVEHDKLGQRQDSLNDMFWLMTFFESASFIGSQVLANYLIDGNVNKNIKSTWNEAAVVAVAAIIYVSRGWKEAPQIATFKDYHISLHRHAISDKRIWLLSWAQTCVHFSVAAFWILWAPTIVADGREVSLGLIYPCLLGSKMLGSTGFPWFFHGRLVLRIEECLLYAFVIMGLALSIVAYDYQEIGVLVSLFCLFQACMGVVLPSLARLRTMYVPNEVRGGIMSLSLMPANAAILFFLILVLIMLMLQRGYYQYIGNSTIIAFAALGLFSAAGCMYLLKKWGKQLHQSIHHL</sequence>
<name>A0ABR0V212_REHGL</name>
<dbReference type="PANTHER" id="PTHR23516:SF2">
    <property type="entry name" value="MOLYBDATE-ANION TRANSPORTER"/>
    <property type="match status" value="1"/>
</dbReference>
<organism evidence="3 4">
    <name type="scientific">Rehmannia glutinosa</name>
    <name type="common">Chinese foxglove</name>
    <dbReference type="NCBI Taxonomy" id="99300"/>
    <lineage>
        <taxon>Eukaryota</taxon>
        <taxon>Viridiplantae</taxon>
        <taxon>Streptophyta</taxon>
        <taxon>Embryophyta</taxon>
        <taxon>Tracheophyta</taxon>
        <taxon>Spermatophyta</taxon>
        <taxon>Magnoliopsida</taxon>
        <taxon>eudicotyledons</taxon>
        <taxon>Gunneridae</taxon>
        <taxon>Pentapetalae</taxon>
        <taxon>asterids</taxon>
        <taxon>lamiids</taxon>
        <taxon>Lamiales</taxon>
        <taxon>Orobanchaceae</taxon>
        <taxon>Rehmannieae</taxon>
        <taxon>Rehmannia</taxon>
    </lineage>
</organism>
<comment type="caution">
    <text evidence="3">The sequence shown here is derived from an EMBL/GenBank/DDBJ whole genome shotgun (WGS) entry which is preliminary data.</text>
</comment>
<gene>
    <name evidence="3" type="ORF">DH2020_037563</name>
</gene>
<reference evidence="3 4" key="1">
    <citation type="journal article" date="2021" name="Comput. Struct. Biotechnol. J.">
        <title>De novo genome assembly of the potent medicinal plant Rehmannia glutinosa using nanopore technology.</title>
        <authorList>
            <person name="Ma L."/>
            <person name="Dong C."/>
            <person name="Song C."/>
            <person name="Wang X."/>
            <person name="Zheng X."/>
            <person name="Niu Y."/>
            <person name="Chen S."/>
            <person name="Feng W."/>
        </authorList>
    </citation>
    <scope>NUCLEOTIDE SEQUENCE [LARGE SCALE GENOMIC DNA]</scope>
    <source>
        <strain evidence="3">DH-2019</strain>
    </source>
</reference>
<evidence type="ECO:0008006" key="5">
    <source>
        <dbReference type="Google" id="ProtNLM"/>
    </source>
</evidence>
<accession>A0ABR0V212</accession>
<feature type="transmembrane region" description="Helical" evidence="2">
    <location>
        <begin position="386"/>
        <end position="406"/>
    </location>
</feature>
<evidence type="ECO:0000256" key="2">
    <source>
        <dbReference type="SAM" id="Phobius"/>
    </source>
</evidence>
<feature type="transmembrane region" description="Helical" evidence="2">
    <location>
        <begin position="255"/>
        <end position="276"/>
    </location>
</feature>
<proteinExistence type="inferred from homology"/>
<dbReference type="Gene3D" id="1.20.1250.20">
    <property type="entry name" value="MFS general substrate transporter like domains"/>
    <property type="match status" value="1"/>
</dbReference>
<keyword evidence="4" id="KW-1185">Reference proteome</keyword>
<feature type="transmembrane region" description="Helical" evidence="2">
    <location>
        <begin position="176"/>
        <end position="199"/>
    </location>
</feature>
<dbReference type="Proteomes" id="UP001318860">
    <property type="component" value="Unassembled WGS sequence"/>
</dbReference>
<comment type="similarity">
    <text evidence="1">Belongs to the major facilitator superfamily. Phosphate:H(+) symporter (TC 2.A.1.9) family.</text>
</comment>
<feature type="transmembrane region" description="Helical" evidence="2">
    <location>
        <begin position="322"/>
        <end position="339"/>
    </location>
</feature>
<keyword evidence="2" id="KW-0812">Transmembrane</keyword>
<dbReference type="EMBL" id="JABTTQ020001705">
    <property type="protein sequence ID" value="KAK6128713.1"/>
    <property type="molecule type" value="Genomic_DNA"/>
</dbReference>
<evidence type="ECO:0000313" key="3">
    <source>
        <dbReference type="EMBL" id="KAK6128713.1"/>
    </source>
</evidence>
<feature type="transmembrane region" description="Helical" evidence="2">
    <location>
        <begin position="345"/>
        <end position="365"/>
    </location>
</feature>
<dbReference type="PANTHER" id="PTHR23516">
    <property type="entry name" value="SAM (S-ADENOSYL METHIONINE) TRANSPORTER"/>
    <property type="match status" value="1"/>
</dbReference>
<dbReference type="InterPro" id="IPR008509">
    <property type="entry name" value="MOT2/MFSD5"/>
</dbReference>
<feature type="transmembrane region" description="Helical" evidence="2">
    <location>
        <begin position="53"/>
        <end position="72"/>
    </location>
</feature>
<keyword evidence="2" id="KW-0472">Membrane</keyword>
<feature type="transmembrane region" description="Helical" evidence="2">
    <location>
        <begin position="15"/>
        <end position="32"/>
    </location>
</feature>